<feature type="domain" description="Response regulatory" evidence="5">
    <location>
        <begin position="7"/>
        <end position="123"/>
    </location>
</feature>
<evidence type="ECO:0000313" key="7">
    <source>
        <dbReference type="Proteomes" id="UP000523000"/>
    </source>
</evidence>
<dbReference type="InterPro" id="IPR000792">
    <property type="entry name" value="Tscrpt_reg_LuxR_C"/>
</dbReference>
<protein>
    <submittedName>
        <fullName evidence="6">DNA-binding NarL/FixJ family response regulator</fullName>
    </submittedName>
</protein>
<dbReference type="SUPFAM" id="SSF52172">
    <property type="entry name" value="CheY-like"/>
    <property type="match status" value="1"/>
</dbReference>
<dbReference type="GO" id="GO:0003677">
    <property type="term" value="F:DNA binding"/>
    <property type="evidence" value="ECO:0007669"/>
    <property type="project" value="UniProtKB-KW"/>
</dbReference>
<dbReference type="SMART" id="SM00448">
    <property type="entry name" value="REC"/>
    <property type="match status" value="1"/>
</dbReference>
<evidence type="ECO:0000259" key="5">
    <source>
        <dbReference type="PROSITE" id="PS50110"/>
    </source>
</evidence>
<dbReference type="InterPro" id="IPR039420">
    <property type="entry name" value="WalR-like"/>
</dbReference>
<gene>
    <name evidence="6" type="ORF">E9229_001987</name>
</gene>
<dbReference type="CDD" id="cd06170">
    <property type="entry name" value="LuxR_C_like"/>
    <property type="match status" value="1"/>
</dbReference>
<evidence type="ECO:0000256" key="2">
    <source>
        <dbReference type="ARBA" id="ARBA00023125"/>
    </source>
</evidence>
<dbReference type="SUPFAM" id="SSF46894">
    <property type="entry name" value="C-terminal effector domain of the bipartite response regulators"/>
    <property type="match status" value="1"/>
</dbReference>
<accession>A0A839QP75</accession>
<dbReference type="EMBL" id="JACHVS010000001">
    <property type="protein sequence ID" value="MBB2995796.1"/>
    <property type="molecule type" value="Genomic_DNA"/>
</dbReference>
<sequence length="217" mass="23115">MSPDPLRVAIADDHTLFRRGLWALLASVPDMEVCAEAADGGQALRRVVETHPDVLLLDIRMPGETGLEMLPRIRRAAPDTAILMLTMVEPGPSVLLALSEGASGYVLKGAEQDELLQAIRAAARGQLLLGPDVAAAVTGRQQTGPWQAPLAQLSAREREVADLLAAGLPVERIARRLGLSIKSVRNHLAVIPRKLGVATRAEVIEVAKAAGLGREMN</sequence>
<dbReference type="GO" id="GO:0000160">
    <property type="term" value="P:phosphorelay signal transduction system"/>
    <property type="evidence" value="ECO:0007669"/>
    <property type="project" value="InterPro"/>
</dbReference>
<dbReference type="Gene3D" id="3.40.50.2300">
    <property type="match status" value="1"/>
</dbReference>
<dbReference type="GO" id="GO:0006355">
    <property type="term" value="P:regulation of DNA-templated transcription"/>
    <property type="evidence" value="ECO:0007669"/>
    <property type="project" value="InterPro"/>
</dbReference>
<dbReference type="Pfam" id="PF00196">
    <property type="entry name" value="GerE"/>
    <property type="match status" value="1"/>
</dbReference>
<dbReference type="AlphaFoldDB" id="A0A839QP75"/>
<dbReference type="PROSITE" id="PS50043">
    <property type="entry name" value="HTH_LUXR_2"/>
    <property type="match status" value="1"/>
</dbReference>
<feature type="domain" description="HTH luxR-type" evidence="4">
    <location>
        <begin position="146"/>
        <end position="211"/>
    </location>
</feature>
<evidence type="ECO:0000256" key="1">
    <source>
        <dbReference type="ARBA" id="ARBA00022553"/>
    </source>
</evidence>
<keyword evidence="7" id="KW-1185">Reference proteome</keyword>
<dbReference type="PRINTS" id="PR00038">
    <property type="entry name" value="HTHLUXR"/>
</dbReference>
<comment type="caution">
    <text evidence="6">The sequence shown here is derived from an EMBL/GenBank/DDBJ whole genome shotgun (WGS) entry which is preliminary data.</text>
</comment>
<dbReference type="Proteomes" id="UP000523000">
    <property type="component" value="Unassembled WGS sequence"/>
</dbReference>
<reference evidence="6 7" key="1">
    <citation type="submission" date="2020-08" db="EMBL/GenBank/DDBJ databases">
        <title>Sequencing the genomes of 1000 actinobacteria strains.</title>
        <authorList>
            <person name="Klenk H.-P."/>
        </authorList>
    </citation>
    <scope>NUCLEOTIDE SEQUENCE [LARGE SCALE GENOMIC DNA]</scope>
    <source>
        <strain evidence="6 7">DSM 22826</strain>
    </source>
</reference>
<dbReference type="PANTHER" id="PTHR43214">
    <property type="entry name" value="TWO-COMPONENT RESPONSE REGULATOR"/>
    <property type="match status" value="1"/>
</dbReference>
<keyword evidence="2 6" id="KW-0238">DNA-binding</keyword>
<dbReference type="InterPro" id="IPR001789">
    <property type="entry name" value="Sig_transdc_resp-reg_receiver"/>
</dbReference>
<organism evidence="6 7">
    <name type="scientific">Paeniglutamicibacter cryotolerans</name>
    <dbReference type="NCBI Taxonomy" id="670079"/>
    <lineage>
        <taxon>Bacteria</taxon>
        <taxon>Bacillati</taxon>
        <taxon>Actinomycetota</taxon>
        <taxon>Actinomycetes</taxon>
        <taxon>Micrococcales</taxon>
        <taxon>Micrococcaceae</taxon>
        <taxon>Paeniglutamicibacter</taxon>
    </lineage>
</organism>
<dbReference type="RefSeq" id="WP_183510997.1">
    <property type="nucleotide sequence ID" value="NZ_BAABGK010000008.1"/>
</dbReference>
<evidence type="ECO:0000259" key="4">
    <source>
        <dbReference type="PROSITE" id="PS50043"/>
    </source>
</evidence>
<dbReference type="PROSITE" id="PS50110">
    <property type="entry name" value="RESPONSE_REGULATORY"/>
    <property type="match status" value="1"/>
</dbReference>
<evidence type="ECO:0000256" key="3">
    <source>
        <dbReference type="PROSITE-ProRule" id="PRU00169"/>
    </source>
</evidence>
<name>A0A839QP75_9MICC</name>
<dbReference type="InterPro" id="IPR016032">
    <property type="entry name" value="Sig_transdc_resp-reg_C-effctor"/>
</dbReference>
<dbReference type="InterPro" id="IPR011006">
    <property type="entry name" value="CheY-like_superfamily"/>
</dbReference>
<evidence type="ECO:0000313" key="6">
    <source>
        <dbReference type="EMBL" id="MBB2995796.1"/>
    </source>
</evidence>
<dbReference type="Pfam" id="PF00072">
    <property type="entry name" value="Response_reg"/>
    <property type="match status" value="1"/>
</dbReference>
<dbReference type="SMART" id="SM00421">
    <property type="entry name" value="HTH_LUXR"/>
    <property type="match status" value="1"/>
</dbReference>
<dbReference type="CDD" id="cd17535">
    <property type="entry name" value="REC_NarL-like"/>
    <property type="match status" value="1"/>
</dbReference>
<feature type="modified residue" description="4-aspartylphosphate" evidence="3">
    <location>
        <position position="58"/>
    </location>
</feature>
<keyword evidence="1 3" id="KW-0597">Phosphoprotein</keyword>
<dbReference type="InterPro" id="IPR058245">
    <property type="entry name" value="NreC/VraR/RcsB-like_REC"/>
</dbReference>
<proteinExistence type="predicted"/>